<evidence type="ECO:0000313" key="1">
    <source>
        <dbReference type="EMBL" id="ABM36561.1"/>
    </source>
</evidence>
<protein>
    <submittedName>
        <fullName evidence="1">Uncharacterized protein</fullName>
    </submittedName>
</protein>
<organism evidence="1 2">
    <name type="scientific">Polaromonas naphthalenivorans (strain CJ2)</name>
    <dbReference type="NCBI Taxonomy" id="365044"/>
    <lineage>
        <taxon>Bacteria</taxon>
        <taxon>Pseudomonadati</taxon>
        <taxon>Pseudomonadota</taxon>
        <taxon>Betaproteobacteria</taxon>
        <taxon>Burkholderiales</taxon>
        <taxon>Comamonadaceae</taxon>
        <taxon>Polaromonas</taxon>
    </lineage>
</organism>
<sequence>MSMTDEDVLKQTRHWLEKAVIGLNLCPFAKAVYVKNQVRLVVSQARHADDLLEELDRELDLLVATPAEEIDTTLLIHPTLFDDFLDFNDFLEIAEGVLDEHALEGVVQLASFHPKFQFDGTEPDDISNYTNRAPFAMLHLLREESIDRAVQAFPQAEAIFEENIKTLEKLGHSGWRDLGLHS</sequence>
<accession>A1VLN3</accession>
<dbReference type="Proteomes" id="UP000000644">
    <property type="component" value="Chromosome"/>
</dbReference>
<name>A1VLN3_POLNA</name>
<reference evidence="2" key="1">
    <citation type="journal article" date="2009" name="Environ. Microbiol.">
        <title>The genome of Polaromonas naphthalenivorans strain CJ2, isolated from coal tar-contaminated sediment, reveals physiological and metabolic versatility and evolution through extensive horizontal gene transfer.</title>
        <authorList>
            <person name="Yagi J.M."/>
            <person name="Sims D."/>
            <person name="Brettin T."/>
            <person name="Bruce D."/>
            <person name="Madsen E.L."/>
        </authorList>
    </citation>
    <scope>NUCLEOTIDE SEQUENCE [LARGE SCALE GENOMIC DNA]</scope>
    <source>
        <strain evidence="2">CJ2</strain>
    </source>
</reference>
<gene>
    <name evidence="1" type="ordered locus">Pnap_1246</name>
</gene>
<dbReference type="HOGENOM" id="CLU_093792_0_0_4"/>
<dbReference type="Pfam" id="PF07209">
    <property type="entry name" value="DUF1415"/>
    <property type="match status" value="1"/>
</dbReference>
<dbReference type="KEGG" id="pna:Pnap_1246"/>
<dbReference type="STRING" id="365044.Pnap_1246"/>
<dbReference type="AlphaFoldDB" id="A1VLN3"/>
<dbReference type="EMBL" id="CP000529">
    <property type="protein sequence ID" value="ABM36561.1"/>
    <property type="molecule type" value="Genomic_DNA"/>
</dbReference>
<evidence type="ECO:0000313" key="2">
    <source>
        <dbReference type="Proteomes" id="UP000000644"/>
    </source>
</evidence>
<keyword evidence="2" id="KW-1185">Reference proteome</keyword>
<dbReference type="eggNOG" id="COG3310">
    <property type="taxonomic scope" value="Bacteria"/>
</dbReference>
<proteinExistence type="predicted"/>
<dbReference type="InterPro" id="IPR009858">
    <property type="entry name" value="DUF1415"/>
</dbReference>